<dbReference type="InterPro" id="IPR000679">
    <property type="entry name" value="Znf_GATA"/>
</dbReference>
<evidence type="ECO:0000313" key="10">
    <source>
        <dbReference type="Proteomes" id="UP000219338"/>
    </source>
</evidence>
<feature type="compositionally biased region" description="Basic residues" evidence="7">
    <location>
        <begin position="330"/>
        <end position="342"/>
    </location>
</feature>
<organism evidence="9 10">
    <name type="scientific">Armillaria ostoyae</name>
    <name type="common">Armillaria root rot fungus</name>
    <dbReference type="NCBI Taxonomy" id="47428"/>
    <lineage>
        <taxon>Eukaryota</taxon>
        <taxon>Fungi</taxon>
        <taxon>Dikarya</taxon>
        <taxon>Basidiomycota</taxon>
        <taxon>Agaricomycotina</taxon>
        <taxon>Agaricomycetes</taxon>
        <taxon>Agaricomycetidae</taxon>
        <taxon>Agaricales</taxon>
        <taxon>Marasmiineae</taxon>
        <taxon>Physalacriaceae</taxon>
        <taxon>Armillaria</taxon>
    </lineage>
</organism>
<comment type="subcellular location">
    <subcellularLocation>
        <location evidence="1">Nucleus</location>
    </subcellularLocation>
</comment>
<keyword evidence="5" id="KW-0539">Nucleus</keyword>
<dbReference type="GO" id="GO:0000981">
    <property type="term" value="F:DNA-binding transcription factor activity, RNA polymerase II-specific"/>
    <property type="evidence" value="ECO:0007669"/>
    <property type="project" value="TreeGrafter"/>
</dbReference>
<dbReference type="STRING" id="47428.A0A284R1V0"/>
<proteinExistence type="predicted"/>
<name>A0A284R1V0_ARMOS</name>
<evidence type="ECO:0000259" key="8">
    <source>
        <dbReference type="PROSITE" id="PS50114"/>
    </source>
</evidence>
<feature type="region of interest" description="Disordered" evidence="7">
    <location>
        <begin position="329"/>
        <end position="351"/>
    </location>
</feature>
<dbReference type="Pfam" id="PF00320">
    <property type="entry name" value="GATA"/>
    <property type="match status" value="2"/>
</dbReference>
<dbReference type="AlphaFoldDB" id="A0A284R1V0"/>
<dbReference type="PANTHER" id="PTHR10071">
    <property type="entry name" value="TRANSCRIPTION FACTOR GATA FAMILY MEMBER"/>
    <property type="match status" value="1"/>
</dbReference>
<evidence type="ECO:0000256" key="4">
    <source>
        <dbReference type="ARBA" id="ARBA00022833"/>
    </source>
</evidence>
<dbReference type="OMA" id="HCHTRNT"/>
<evidence type="ECO:0000256" key="2">
    <source>
        <dbReference type="ARBA" id="ARBA00022723"/>
    </source>
</evidence>
<feature type="domain" description="GATA-type" evidence="8">
    <location>
        <begin position="286"/>
        <end position="339"/>
    </location>
</feature>
<sequence>MYPNMNHTLLYRPEEEFSDMDLSSYPLYPGSASEHSESSPNVWVYDDLPQLSRHSSASPVLSRGRPDHYDHHCNGSNGMSMPNGPLSGSAWSHNVGYHPDSVSSTLTEEYPLFARRVSSHRSGGGVEWATASGHNNSRSPISDRQYLTVDPSQWAPISGPTYESPTWDSLGLSSLTDTLEVKPDLALLRMQRAMHTPISPSPTPSPSSSGKTPTIPSGRSPVDAAAKQKSCSHCHATTTPLWRREPVTLKPLCNACGLYLQQRNKLRPQELIDADLDDGSEESDKDATGPECSHCHTRNTSVWRRSKTGEQLCNACGVYLRLRGRDRPLSLKRNKIKPRSKHRDTGSISPK</sequence>
<evidence type="ECO:0000256" key="5">
    <source>
        <dbReference type="ARBA" id="ARBA00023242"/>
    </source>
</evidence>
<protein>
    <recommendedName>
        <fullName evidence="8">GATA-type domain-containing protein</fullName>
    </recommendedName>
</protein>
<dbReference type="PANTHER" id="PTHR10071:SF281">
    <property type="entry name" value="BOX A-BINDING FACTOR-RELATED"/>
    <property type="match status" value="1"/>
</dbReference>
<keyword evidence="4" id="KW-0862">Zinc</keyword>
<evidence type="ECO:0000256" key="1">
    <source>
        <dbReference type="ARBA" id="ARBA00004123"/>
    </source>
</evidence>
<keyword evidence="3 6" id="KW-0863">Zinc-finger</keyword>
<dbReference type="PROSITE" id="PS50114">
    <property type="entry name" value="GATA_ZN_FINGER_2"/>
    <property type="match status" value="2"/>
</dbReference>
<evidence type="ECO:0000256" key="7">
    <source>
        <dbReference type="SAM" id="MobiDB-lite"/>
    </source>
</evidence>
<feature type="region of interest" description="Disordered" evidence="7">
    <location>
        <begin position="195"/>
        <end position="224"/>
    </location>
</feature>
<dbReference type="InterPro" id="IPR013088">
    <property type="entry name" value="Znf_NHR/GATA"/>
</dbReference>
<feature type="domain" description="GATA-type" evidence="8">
    <location>
        <begin position="225"/>
        <end position="268"/>
    </location>
</feature>
<gene>
    <name evidence="9" type="ORF">ARMOST_06009</name>
</gene>
<reference evidence="10" key="1">
    <citation type="journal article" date="2017" name="Nat. Ecol. Evol.">
        <title>Genome expansion and lineage-specific genetic innovations in the forest pathogenic fungi Armillaria.</title>
        <authorList>
            <person name="Sipos G."/>
            <person name="Prasanna A.N."/>
            <person name="Walter M.C."/>
            <person name="O'Connor E."/>
            <person name="Balint B."/>
            <person name="Krizsan K."/>
            <person name="Kiss B."/>
            <person name="Hess J."/>
            <person name="Varga T."/>
            <person name="Slot J."/>
            <person name="Riley R."/>
            <person name="Boka B."/>
            <person name="Rigling D."/>
            <person name="Barry K."/>
            <person name="Lee J."/>
            <person name="Mihaltcheva S."/>
            <person name="LaButti K."/>
            <person name="Lipzen A."/>
            <person name="Waldron R."/>
            <person name="Moloney N.M."/>
            <person name="Sperisen C."/>
            <person name="Kredics L."/>
            <person name="Vagvoelgyi C."/>
            <person name="Patrignani A."/>
            <person name="Fitzpatrick D."/>
            <person name="Nagy I."/>
            <person name="Doyle S."/>
            <person name="Anderson J.B."/>
            <person name="Grigoriev I.V."/>
            <person name="Gueldener U."/>
            <person name="Muensterkoetter M."/>
            <person name="Nagy L.G."/>
        </authorList>
    </citation>
    <scope>NUCLEOTIDE SEQUENCE [LARGE SCALE GENOMIC DNA]</scope>
    <source>
        <strain evidence="10">C18/9</strain>
    </source>
</reference>
<feature type="compositionally biased region" description="Low complexity" evidence="7">
    <location>
        <begin position="206"/>
        <end position="218"/>
    </location>
</feature>
<dbReference type="EMBL" id="FUEG01000003">
    <property type="protein sequence ID" value="SJL02675.1"/>
    <property type="molecule type" value="Genomic_DNA"/>
</dbReference>
<dbReference type="OrthoDB" id="515401at2759"/>
<keyword evidence="10" id="KW-1185">Reference proteome</keyword>
<dbReference type="PRINTS" id="PR00619">
    <property type="entry name" value="GATAZNFINGER"/>
</dbReference>
<evidence type="ECO:0000313" key="9">
    <source>
        <dbReference type="EMBL" id="SJL02675.1"/>
    </source>
</evidence>
<dbReference type="Proteomes" id="UP000219338">
    <property type="component" value="Unassembled WGS sequence"/>
</dbReference>
<dbReference type="GO" id="GO:0005634">
    <property type="term" value="C:nucleus"/>
    <property type="evidence" value="ECO:0007669"/>
    <property type="project" value="UniProtKB-SubCell"/>
</dbReference>
<dbReference type="GO" id="GO:0008270">
    <property type="term" value="F:zinc ion binding"/>
    <property type="evidence" value="ECO:0007669"/>
    <property type="project" value="UniProtKB-KW"/>
</dbReference>
<keyword evidence="2" id="KW-0479">Metal-binding</keyword>
<dbReference type="SMART" id="SM00401">
    <property type="entry name" value="ZnF_GATA"/>
    <property type="match status" value="2"/>
</dbReference>
<dbReference type="SUPFAM" id="SSF57716">
    <property type="entry name" value="Glucocorticoid receptor-like (DNA-binding domain)"/>
    <property type="match status" value="2"/>
</dbReference>
<dbReference type="GO" id="GO:0045944">
    <property type="term" value="P:positive regulation of transcription by RNA polymerase II"/>
    <property type="evidence" value="ECO:0007669"/>
    <property type="project" value="TreeGrafter"/>
</dbReference>
<dbReference type="GO" id="GO:0000978">
    <property type="term" value="F:RNA polymerase II cis-regulatory region sequence-specific DNA binding"/>
    <property type="evidence" value="ECO:0007669"/>
    <property type="project" value="TreeGrafter"/>
</dbReference>
<dbReference type="Gene3D" id="3.30.50.10">
    <property type="entry name" value="Erythroid Transcription Factor GATA-1, subunit A"/>
    <property type="match status" value="2"/>
</dbReference>
<dbReference type="CDD" id="cd00202">
    <property type="entry name" value="ZnF_GATA"/>
    <property type="match status" value="2"/>
</dbReference>
<accession>A0A284R1V0</accession>
<evidence type="ECO:0000256" key="6">
    <source>
        <dbReference type="PROSITE-ProRule" id="PRU00094"/>
    </source>
</evidence>
<dbReference type="PROSITE" id="PS00344">
    <property type="entry name" value="GATA_ZN_FINGER_1"/>
    <property type="match status" value="1"/>
</dbReference>
<dbReference type="InterPro" id="IPR039355">
    <property type="entry name" value="Transcription_factor_GATA"/>
</dbReference>
<dbReference type="GO" id="GO:0000122">
    <property type="term" value="P:negative regulation of transcription by RNA polymerase II"/>
    <property type="evidence" value="ECO:0007669"/>
    <property type="project" value="TreeGrafter"/>
</dbReference>
<evidence type="ECO:0000256" key="3">
    <source>
        <dbReference type="ARBA" id="ARBA00022771"/>
    </source>
</evidence>